<comment type="caution">
    <text evidence="8">The sequence shown here is derived from an EMBL/GenBank/DDBJ whole genome shotgun (WGS) entry which is preliminary data.</text>
</comment>
<dbReference type="PANTHER" id="PTHR23100:SF0">
    <property type="entry name" value="ARGININE BIOSYNTHESIS BIFUNCTIONAL PROTEIN ARGJ, MITOCHONDRIAL"/>
    <property type="match status" value="1"/>
</dbReference>
<dbReference type="InterPro" id="IPR016117">
    <property type="entry name" value="ArgJ-like_dom_sf"/>
</dbReference>
<dbReference type="Gene3D" id="3.10.20.340">
    <property type="entry name" value="ArgJ beta chain, C-terminal domain"/>
    <property type="match status" value="1"/>
</dbReference>
<evidence type="ECO:0000313" key="9">
    <source>
        <dbReference type="Proteomes" id="UP001194580"/>
    </source>
</evidence>
<reference evidence="8" key="1">
    <citation type="journal article" date="2020" name="Fungal Divers.">
        <title>Resolving the Mortierellaceae phylogeny through synthesis of multi-gene phylogenetics and phylogenomics.</title>
        <authorList>
            <person name="Vandepol N."/>
            <person name="Liber J."/>
            <person name="Desiro A."/>
            <person name="Na H."/>
            <person name="Kennedy M."/>
            <person name="Barry K."/>
            <person name="Grigoriev I.V."/>
            <person name="Miller A.N."/>
            <person name="O'Donnell K."/>
            <person name="Stajich J.E."/>
            <person name="Bonito G."/>
        </authorList>
    </citation>
    <scope>NUCLEOTIDE SEQUENCE</scope>
    <source>
        <strain evidence="8">NRRL 28262</strain>
    </source>
</reference>
<dbReference type="GO" id="GO:0004358">
    <property type="term" value="F:L-glutamate N-acetyltransferase activity, acting on acetyl-L-ornithine as donor"/>
    <property type="evidence" value="ECO:0007669"/>
    <property type="project" value="InterPro"/>
</dbReference>
<proteinExistence type="inferred from homology"/>
<dbReference type="InterPro" id="IPR002813">
    <property type="entry name" value="Arg_biosynth_ArgJ"/>
</dbReference>
<evidence type="ECO:0000256" key="7">
    <source>
        <dbReference type="ARBA" id="ARBA00023315"/>
    </source>
</evidence>
<sequence length="77" mass="8243">GAPSFEAAKTVASTIATSSLVKTALYGQDANWGRILCAVGYSGVKEIDPTKVTVSFIPQDQSEPLLSRSMKRVRVRS</sequence>
<keyword evidence="9" id="KW-1185">Reference proteome</keyword>
<organism evidence="8 9">
    <name type="scientific">Linnemannia exigua</name>
    <dbReference type="NCBI Taxonomy" id="604196"/>
    <lineage>
        <taxon>Eukaryota</taxon>
        <taxon>Fungi</taxon>
        <taxon>Fungi incertae sedis</taxon>
        <taxon>Mucoromycota</taxon>
        <taxon>Mortierellomycotina</taxon>
        <taxon>Mortierellomycetes</taxon>
        <taxon>Mortierellales</taxon>
        <taxon>Mortierellaceae</taxon>
        <taxon>Linnemannia</taxon>
    </lineage>
</organism>
<keyword evidence="4" id="KW-0808">Transferase</keyword>
<dbReference type="AlphaFoldDB" id="A0AAD4DI39"/>
<feature type="non-terminal residue" evidence="8">
    <location>
        <position position="1"/>
    </location>
</feature>
<evidence type="ECO:0000256" key="6">
    <source>
        <dbReference type="ARBA" id="ARBA00023268"/>
    </source>
</evidence>
<dbReference type="InterPro" id="IPR042195">
    <property type="entry name" value="ArgJ_beta_C"/>
</dbReference>
<name>A0AAD4DI39_9FUNG</name>
<dbReference type="GO" id="GO:0006526">
    <property type="term" value="P:L-arginine biosynthetic process"/>
    <property type="evidence" value="ECO:0007669"/>
    <property type="project" value="UniProtKB-KW"/>
</dbReference>
<evidence type="ECO:0000256" key="5">
    <source>
        <dbReference type="ARBA" id="ARBA00022813"/>
    </source>
</evidence>
<evidence type="ECO:0000256" key="1">
    <source>
        <dbReference type="ARBA" id="ARBA00006774"/>
    </source>
</evidence>
<evidence type="ECO:0000256" key="3">
    <source>
        <dbReference type="ARBA" id="ARBA00022605"/>
    </source>
</evidence>
<evidence type="ECO:0000256" key="4">
    <source>
        <dbReference type="ARBA" id="ARBA00022679"/>
    </source>
</evidence>
<evidence type="ECO:0000313" key="8">
    <source>
        <dbReference type="EMBL" id="KAG0277378.1"/>
    </source>
</evidence>
<evidence type="ECO:0008006" key="10">
    <source>
        <dbReference type="Google" id="ProtNLM"/>
    </source>
</evidence>
<comment type="similarity">
    <text evidence="1">Belongs to the ArgJ family.</text>
</comment>
<dbReference type="Pfam" id="PF01960">
    <property type="entry name" value="ArgJ"/>
    <property type="match status" value="1"/>
</dbReference>
<protein>
    <recommendedName>
        <fullName evidence="10">Glutamate N-acetyltransferase</fullName>
    </recommendedName>
</protein>
<keyword evidence="2" id="KW-0055">Arginine biosynthesis</keyword>
<keyword evidence="3" id="KW-0028">Amino-acid biosynthesis</keyword>
<keyword evidence="7" id="KW-0012">Acyltransferase</keyword>
<accession>A0AAD4DI39</accession>
<dbReference type="GO" id="GO:0006592">
    <property type="term" value="P:ornithine biosynthetic process"/>
    <property type="evidence" value="ECO:0007669"/>
    <property type="project" value="TreeGrafter"/>
</dbReference>
<gene>
    <name evidence="8" type="ORF">BGZ95_006059</name>
</gene>
<dbReference type="PANTHER" id="PTHR23100">
    <property type="entry name" value="ARGININE BIOSYNTHESIS BIFUNCTIONAL PROTEIN ARGJ"/>
    <property type="match status" value="1"/>
</dbReference>
<keyword evidence="5" id="KW-0068">Autocatalytic cleavage</keyword>
<keyword evidence="6" id="KW-0511">Multifunctional enzyme</keyword>
<dbReference type="EMBL" id="JAAAIL010000281">
    <property type="protein sequence ID" value="KAG0277378.1"/>
    <property type="molecule type" value="Genomic_DNA"/>
</dbReference>
<dbReference type="SUPFAM" id="SSF56266">
    <property type="entry name" value="DmpA/ArgJ-like"/>
    <property type="match status" value="1"/>
</dbReference>
<dbReference type="Proteomes" id="UP001194580">
    <property type="component" value="Unassembled WGS sequence"/>
</dbReference>
<dbReference type="GO" id="GO:0005759">
    <property type="term" value="C:mitochondrial matrix"/>
    <property type="evidence" value="ECO:0007669"/>
    <property type="project" value="TreeGrafter"/>
</dbReference>
<evidence type="ECO:0000256" key="2">
    <source>
        <dbReference type="ARBA" id="ARBA00022571"/>
    </source>
</evidence>
<dbReference type="GO" id="GO:0004042">
    <property type="term" value="F:L-glutamate N-acetyltransferase activity"/>
    <property type="evidence" value="ECO:0007669"/>
    <property type="project" value="TreeGrafter"/>
</dbReference>